<keyword evidence="2" id="KW-1185">Reference proteome</keyword>
<evidence type="ECO:0000313" key="1">
    <source>
        <dbReference type="EMBL" id="GIY26987.1"/>
    </source>
</evidence>
<dbReference type="Proteomes" id="UP001054837">
    <property type="component" value="Unassembled WGS sequence"/>
</dbReference>
<reference evidence="1 2" key="1">
    <citation type="submission" date="2021-06" db="EMBL/GenBank/DDBJ databases">
        <title>Caerostris darwini draft genome.</title>
        <authorList>
            <person name="Kono N."/>
            <person name="Arakawa K."/>
        </authorList>
    </citation>
    <scope>NUCLEOTIDE SEQUENCE [LARGE SCALE GENOMIC DNA]</scope>
</reference>
<comment type="caution">
    <text evidence="1">The sequence shown here is derived from an EMBL/GenBank/DDBJ whole genome shotgun (WGS) entry which is preliminary data.</text>
</comment>
<evidence type="ECO:0000313" key="2">
    <source>
        <dbReference type="Proteomes" id="UP001054837"/>
    </source>
</evidence>
<accession>A0AAV4S2M7</accession>
<sequence length="115" mass="13074">MIRCGQLRFCSIVRFSQQVVDTSFIPQVRSITASALEEYGDRKPCIQGLIPKRSCSSENLDRTEIFQVGCHCLKKQNNKQLELGREDDRKSHRNGFVLEDCLIPSINQSAVPLAY</sequence>
<protein>
    <submittedName>
        <fullName evidence="1">Uncharacterized protein</fullName>
    </submittedName>
</protein>
<dbReference type="EMBL" id="BPLQ01007001">
    <property type="protein sequence ID" value="GIY26987.1"/>
    <property type="molecule type" value="Genomic_DNA"/>
</dbReference>
<name>A0AAV4S2M7_9ARAC</name>
<dbReference type="AlphaFoldDB" id="A0AAV4S2M7"/>
<proteinExistence type="predicted"/>
<organism evidence="1 2">
    <name type="scientific">Caerostris darwini</name>
    <dbReference type="NCBI Taxonomy" id="1538125"/>
    <lineage>
        <taxon>Eukaryota</taxon>
        <taxon>Metazoa</taxon>
        <taxon>Ecdysozoa</taxon>
        <taxon>Arthropoda</taxon>
        <taxon>Chelicerata</taxon>
        <taxon>Arachnida</taxon>
        <taxon>Araneae</taxon>
        <taxon>Araneomorphae</taxon>
        <taxon>Entelegynae</taxon>
        <taxon>Araneoidea</taxon>
        <taxon>Araneidae</taxon>
        <taxon>Caerostris</taxon>
    </lineage>
</organism>
<gene>
    <name evidence="1" type="ORF">CDAR_380901</name>
</gene>